<dbReference type="AlphaFoldDB" id="A0A9P6D7N1"/>
<name>A0A9P6D7N1_9AGAR</name>
<dbReference type="Proteomes" id="UP000807469">
    <property type="component" value="Unassembled WGS sequence"/>
</dbReference>
<proteinExistence type="predicted"/>
<evidence type="ECO:0000313" key="2">
    <source>
        <dbReference type="EMBL" id="KAF9485843.1"/>
    </source>
</evidence>
<keyword evidence="3" id="KW-1185">Reference proteome</keyword>
<evidence type="ECO:0000256" key="1">
    <source>
        <dbReference type="SAM" id="MobiDB-lite"/>
    </source>
</evidence>
<protein>
    <submittedName>
        <fullName evidence="2">Uncharacterized protein</fullName>
    </submittedName>
</protein>
<reference evidence="2" key="1">
    <citation type="submission" date="2020-11" db="EMBL/GenBank/DDBJ databases">
        <authorList>
            <consortium name="DOE Joint Genome Institute"/>
            <person name="Ahrendt S."/>
            <person name="Riley R."/>
            <person name="Andreopoulos W."/>
            <person name="Labutti K."/>
            <person name="Pangilinan J."/>
            <person name="Ruiz-Duenas F.J."/>
            <person name="Barrasa J.M."/>
            <person name="Sanchez-Garcia M."/>
            <person name="Camarero S."/>
            <person name="Miyauchi S."/>
            <person name="Serrano A."/>
            <person name="Linde D."/>
            <person name="Babiker R."/>
            <person name="Drula E."/>
            <person name="Ayuso-Fernandez I."/>
            <person name="Pacheco R."/>
            <person name="Padilla G."/>
            <person name="Ferreira P."/>
            <person name="Barriuso J."/>
            <person name="Kellner H."/>
            <person name="Castanera R."/>
            <person name="Alfaro M."/>
            <person name="Ramirez L."/>
            <person name="Pisabarro A.G."/>
            <person name="Kuo A."/>
            <person name="Tritt A."/>
            <person name="Lipzen A."/>
            <person name="He G."/>
            <person name="Yan M."/>
            <person name="Ng V."/>
            <person name="Cullen D."/>
            <person name="Martin F."/>
            <person name="Rosso M.-N."/>
            <person name="Henrissat B."/>
            <person name="Hibbett D."/>
            <person name="Martinez A.T."/>
            <person name="Grigoriev I.V."/>
        </authorList>
    </citation>
    <scope>NUCLEOTIDE SEQUENCE</scope>
    <source>
        <strain evidence="2">CIRM-BRFM 674</strain>
    </source>
</reference>
<dbReference type="EMBL" id="MU155133">
    <property type="protein sequence ID" value="KAF9485843.1"/>
    <property type="molecule type" value="Genomic_DNA"/>
</dbReference>
<sequence length="177" mass="19144">MSTSARSSQVSPPTRYDALGQGLAELKTTIESTMQNCDNQRSCGADSQDENEQRRKDTDAFCDAMRTDVAEIARMAAAERQKAASHARGKVHEQFGFCGDGVAWASFLLFFSLTSGIPSNRYAQSAKNDCRGKSSLGSFLDRRNLSKSSRRAADTTCGGAEDYSGKSKETMTVSLVA</sequence>
<gene>
    <name evidence="2" type="ORF">BDN70DRAFT_461517</name>
</gene>
<feature type="region of interest" description="Disordered" evidence="1">
    <location>
        <begin position="37"/>
        <end position="58"/>
    </location>
</feature>
<accession>A0A9P6D7N1</accession>
<comment type="caution">
    <text evidence="2">The sequence shown here is derived from an EMBL/GenBank/DDBJ whole genome shotgun (WGS) entry which is preliminary data.</text>
</comment>
<evidence type="ECO:0000313" key="3">
    <source>
        <dbReference type="Proteomes" id="UP000807469"/>
    </source>
</evidence>
<organism evidence="2 3">
    <name type="scientific">Pholiota conissans</name>
    <dbReference type="NCBI Taxonomy" id="109636"/>
    <lineage>
        <taxon>Eukaryota</taxon>
        <taxon>Fungi</taxon>
        <taxon>Dikarya</taxon>
        <taxon>Basidiomycota</taxon>
        <taxon>Agaricomycotina</taxon>
        <taxon>Agaricomycetes</taxon>
        <taxon>Agaricomycetidae</taxon>
        <taxon>Agaricales</taxon>
        <taxon>Agaricineae</taxon>
        <taxon>Strophariaceae</taxon>
        <taxon>Pholiota</taxon>
    </lineage>
</organism>